<reference evidence="1 2" key="1">
    <citation type="journal article" date="2022" name="DNA Res.">
        <title>Chromosomal-level genome assembly of the orchid tree Bauhinia variegata (Leguminosae; Cercidoideae) supports the allotetraploid origin hypothesis of Bauhinia.</title>
        <authorList>
            <person name="Zhong Y."/>
            <person name="Chen Y."/>
            <person name="Zheng D."/>
            <person name="Pang J."/>
            <person name="Liu Y."/>
            <person name="Luo S."/>
            <person name="Meng S."/>
            <person name="Qian L."/>
            <person name="Wei D."/>
            <person name="Dai S."/>
            <person name="Zhou R."/>
        </authorList>
    </citation>
    <scope>NUCLEOTIDE SEQUENCE [LARGE SCALE GENOMIC DNA]</scope>
    <source>
        <strain evidence="1">BV-YZ2020</strain>
    </source>
</reference>
<dbReference type="Proteomes" id="UP000828941">
    <property type="component" value="Chromosome 7"/>
</dbReference>
<comment type="caution">
    <text evidence="1">The sequence shown here is derived from an EMBL/GenBank/DDBJ whole genome shotgun (WGS) entry which is preliminary data.</text>
</comment>
<protein>
    <submittedName>
        <fullName evidence="1">Uncharacterized protein</fullName>
    </submittedName>
</protein>
<keyword evidence="2" id="KW-1185">Reference proteome</keyword>
<name>A0ACB9NDR0_BAUVA</name>
<proteinExistence type="predicted"/>
<evidence type="ECO:0000313" key="2">
    <source>
        <dbReference type="Proteomes" id="UP000828941"/>
    </source>
</evidence>
<sequence length="114" mass="12848">MKFFSELKSCYRPQGNPASPAPPSADDGHRVPPDLQRINRSRVRRYRSRHWRPALSAIIEDQDSSQDRKSDKKSSGKSRSTGKIRCSYQSDHCTGNPNPMTVSFAGFAATPFMF</sequence>
<organism evidence="1 2">
    <name type="scientific">Bauhinia variegata</name>
    <name type="common">Purple orchid tree</name>
    <name type="synonym">Phanera variegata</name>
    <dbReference type="NCBI Taxonomy" id="167791"/>
    <lineage>
        <taxon>Eukaryota</taxon>
        <taxon>Viridiplantae</taxon>
        <taxon>Streptophyta</taxon>
        <taxon>Embryophyta</taxon>
        <taxon>Tracheophyta</taxon>
        <taxon>Spermatophyta</taxon>
        <taxon>Magnoliopsida</taxon>
        <taxon>eudicotyledons</taxon>
        <taxon>Gunneridae</taxon>
        <taxon>Pentapetalae</taxon>
        <taxon>rosids</taxon>
        <taxon>fabids</taxon>
        <taxon>Fabales</taxon>
        <taxon>Fabaceae</taxon>
        <taxon>Cercidoideae</taxon>
        <taxon>Cercideae</taxon>
        <taxon>Bauhiniinae</taxon>
        <taxon>Bauhinia</taxon>
    </lineage>
</organism>
<evidence type="ECO:0000313" key="1">
    <source>
        <dbReference type="EMBL" id="KAI4334067.1"/>
    </source>
</evidence>
<gene>
    <name evidence="1" type="ORF">L6164_018804</name>
</gene>
<dbReference type="EMBL" id="CM039432">
    <property type="protein sequence ID" value="KAI4334067.1"/>
    <property type="molecule type" value="Genomic_DNA"/>
</dbReference>
<accession>A0ACB9NDR0</accession>